<dbReference type="Proteomes" id="UP001230768">
    <property type="component" value="Chromosome"/>
</dbReference>
<reference evidence="3 4" key="1">
    <citation type="submission" date="2023-02" db="EMBL/GenBank/DDBJ databases">
        <title>Evolution of Hrp T3SS in non-pathogenic Pseudomonas fluorescens.</title>
        <authorList>
            <person name="Liao K."/>
            <person name="Wei H."/>
            <person name="Gu Y."/>
        </authorList>
    </citation>
    <scope>NUCLEOTIDE SEQUENCE [LARGE SCALE GENOMIC DNA]</scope>
    <source>
        <strain evidence="3 4">FP607</strain>
    </source>
</reference>
<gene>
    <name evidence="3" type="ORF">PSH88_19695</name>
</gene>
<dbReference type="EMBL" id="CP117430">
    <property type="protein sequence ID" value="WLI16525.1"/>
    <property type="molecule type" value="Genomic_DNA"/>
</dbReference>
<feature type="compositionally biased region" description="Acidic residues" evidence="1">
    <location>
        <begin position="1"/>
        <end position="35"/>
    </location>
</feature>
<keyword evidence="3" id="KW-0969">Cilium</keyword>
<dbReference type="Gene3D" id="2.30.330.10">
    <property type="entry name" value="SpoA-like"/>
    <property type="match status" value="1"/>
</dbReference>
<sequence>MANDELDQEDLPENPDEDFMQEQYEDEDDDEEERESPEQSLASLTLDPLSQMSLEFTLRCGILTLTLGELRRLAPGVILEVAGIAPGHATLCKGDRVVAHGELVDVDGRLGLQITRLAPLS</sequence>
<protein>
    <submittedName>
        <fullName evidence="3">FliM/FliN family flagellar motor switch protein</fullName>
    </submittedName>
</protein>
<dbReference type="SUPFAM" id="SSF101801">
    <property type="entry name" value="Surface presentation of antigens (SPOA)"/>
    <property type="match status" value="1"/>
</dbReference>
<dbReference type="RefSeq" id="WP_305422179.1">
    <property type="nucleotide sequence ID" value="NZ_CP117430.1"/>
</dbReference>
<evidence type="ECO:0000313" key="4">
    <source>
        <dbReference type="Proteomes" id="UP001230768"/>
    </source>
</evidence>
<keyword evidence="3" id="KW-0282">Flagellum</keyword>
<dbReference type="Pfam" id="PF01052">
    <property type="entry name" value="FliMN_C"/>
    <property type="match status" value="1"/>
</dbReference>
<evidence type="ECO:0000256" key="1">
    <source>
        <dbReference type="SAM" id="MobiDB-lite"/>
    </source>
</evidence>
<keyword evidence="3" id="KW-0966">Cell projection</keyword>
<dbReference type="InterPro" id="IPR001543">
    <property type="entry name" value="FliN-like_C"/>
</dbReference>
<dbReference type="InterPro" id="IPR036429">
    <property type="entry name" value="SpoA-like_sf"/>
</dbReference>
<keyword evidence="4" id="KW-1185">Reference proteome</keyword>
<evidence type="ECO:0000313" key="3">
    <source>
        <dbReference type="EMBL" id="WLI16525.1"/>
    </source>
</evidence>
<evidence type="ECO:0000259" key="2">
    <source>
        <dbReference type="Pfam" id="PF01052"/>
    </source>
</evidence>
<feature type="region of interest" description="Disordered" evidence="1">
    <location>
        <begin position="1"/>
        <end position="46"/>
    </location>
</feature>
<feature type="domain" description="Flagellar motor switch protein FliN-like C-terminal" evidence="2">
    <location>
        <begin position="49"/>
        <end position="117"/>
    </location>
</feature>
<name>A0ABY9GMU2_9PSED</name>
<proteinExistence type="predicted"/>
<organism evidence="3 4">
    <name type="scientific">Pseudomonas wuhanensis</name>
    <dbReference type="NCBI Taxonomy" id="2954098"/>
    <lineage>
        <taxon>Bacteria</taxon>
        <taxon>Pseudomonadati</taxon>
        <taxon>Pseudomonadota</taxon>
        <taxon>Gammaproteobacteria</taxon>
        <taxon>Pseudomonadales</taxon>
        <taxon>Pseudomonadaceae</taxon>
        <taxon>Pseudomonas</taxon>
    </lineage>
</organism>
<accession>A0ABY9GMU2</accession>